<comment type="caution">
    <text evidence="2">The sequence shown here is derived from an EMBL/GenBank/DDBJ whole genome shotgun (WGS) entry which is preliminary data.</text>
</comment>
<proteinExistence type="predicted"/>
<organism evidence="2 4">
    <name type="scientific">Candidatus Sysuiplasma superficiale</name>
    <dbReference type="NCBI Taxonomy" id="2823368"/>
    <lineage>
        <taxon>Archaea</taxon>
        <taxon>Methanobacteriati</taxon>
        <taxon>Thermoplasmatota</taxon>
        <taxon>Thermoplasmata</taxon>
        <taxon>Candidatus Sysuiplasmatales</taxon>
        <taxon>Candidatus Sysuiplasmataceae</taxon>
        <taxon>Candidatus Sysuiplasma</taxon>
    </lineage>
</organism>
<accession>A0A8J8CF34</accession>
<dbReference type="Proteomes" id="UP000750197">
    <property type="component" value="Unassembled WGS sequence"/>
</dbReference>
<dbReference type="EMBL" id="JAHEAC010000033">
    <property type="protein sequence ID" value="MBX8644004.1"/>
    <property type="molecule type" value="Genomic_DNA"/>
</dbReference>
<gene>
    <name evidence="2" type="ORF">J9259_01395</name>
    <name evidence="3" type="ORF">KIY12_04685</name>
</gene>
<name>A0A8J8CF34_9ARCH</name>
<dbReference type="SUPFAM" id="SSF47240">
    <property type="entry name" value="Ferritin-like"/>
    <property type="match status" value="1"/>
</dbReference>
<dbReference type="InterPro" id="IPR011017">
    <property type="entry name" value="TRASH_dom"/>
</dbReference>
<reference evidence="2" key="1">
    <citation type="submission" date="2021-04" db="EMBL/GenBank/DDBJ databases">
        <title>Genomic insights into ecological role and evolution of a novel Thermoplasmata order Candidatus Sysuiplasmatales.</title>
        <authorList>
            <person name="Yuan Y."/>
        </authorList>
    </citation>
    <scope>NUCLEOTIDE SEQUENCE</scope>
    <source>
        <strain evidence="3">TUT19-bin139</strain>
        <strain evidence="2">YP2-bin.285</strain>
    </source>
</reference>
<dbReference type="Gene3D" id="1.10.620.20">
    <property type="entry name" value="Ribonucleotide Reductase, subunit A"/>
    <property type="match status" value="1"/>
</dbReference>
<dbReference type="AlphaFoldDB" id="A0A8J8CF34"/>
<dbReference type="InterPro" id="IPR009078">
    <property type="entry name" value="Ferritin-like_SF"/>
</dbReference>
<dbReference type="GO" id="GO:0016491">
    <property type="term" value="F:oxidoreductase activity"/>
    <property type="evidence" value="ECO:0007669"/>
    <property type="project" value="InterPro"/>
</dbReference>
<protein>
    <submittedName>
        <fullName evidence="2">YHS domain-containing protein</fullName>
    </submittedName>
</protein>
<sequence length="47" mass="5337">MAKDPVCKMNVSETGARFKSEYLGVTYYFCSEGCKKSFDSNPVKYVK</sequence>
<dbReference type="SMART" id="SM00746">
    <property type="entry name" value="TRASH"/>
    <property type="match status" value="1"/>
</dbReference>
<evidence type="ECO:0000313" key="2">
    <source>
        <dbReference type="EMBL" id="MBX8631167.1"/>
    </source>
</evidence>
<dbReference type="Proteomes" id="UP000716004">
    <property type="component" value="Unassembled WGS sequence"/>
</dbReference>
<dbReference type="InterPro" id="IPR007029">
    <property type="entry name" value="YHS_dom"/>
</dbReference>
<dbReference type="EMBL" id="JAGVSJ010000002">
    <property type="protein sequence ID" value="MBX8631167.1"/>
    <property type="molecule type" value="Genomic_DNA"/>
</dbReference>
<evidence type="ECO:0000259" key="1">
    <source>
        <dbReference type="SMART" id="SM00746"/>
    </source>
</evidence>
<dbReference type="Pfam" id="PF04945">
    <property type="entry name" value="YHS"/>
    <property type="match status" value="1"/>
</dbReference>
<dbReference type="InterPro" id="IPR012348">
    <property type="entry name" value="RNR-like"/>
</dbReference>
<evidence type="ECO:0000313" key="4">
    <source>
        <dbReference type="Proteomes" id="UP000716004"/>
    </source>
</evidence>
<feature type="domain" description="TRASH" evidence="1">
    <location>
        <begin position="4"/>
        <end position="42"/>
    </location>
</feature>
<evidence type="ECO:0000313" key="3">
    <source>
        <dbReference type="EMBL" id="MBX8644004.1"/>
    </source>
</evidence>